<protein>
    <submittedName>
        <fullName evidence="1">Uncharacterized protein</fullName>
    </submittedName>
</protein>
<organism evidence="1 2">
    <name type="scientific">Entomophthora muscae</name>
    <dbReference type="NCBI Taxonomy" id="34485"/>
    <lineage>
        <taxon>Eukaryota</taxon>
        <taxon>Fungi</taxon>
        <taxon>Fungi incertae sedis</taxon>
        <taxon>Zoopagomycota</taxon>
        <taxon>Entomophthoromycotina</taxon>
        <taxon>Entomophthoromycetes</taxon>
        <taxon>Entomophthorales</taxon>
        <taxon>Entomophthoraceae</taxon>
        <taxon>Entomophthora</taxon>
    </lineage>
</organism>
<evidence type="ECO:0000313" key="2">
    <source>
        <dbReference type="Proteomes" id="UP001165960"/>
    </source>
</evidence>
<gene>
    <name evidence="1" type="ORF">DSO57_1006969</name>
</gene>
<name>A0ACC2TI66_9FUNG</name>
<keyword evidence="2" id="KW-1185">Reference proteome</keyword>
<sequence length="171" mass="19577">MLSYLQLAICLLSVPSSVAEVFLGYNKAETCNPTSKTLPPLPKDVYIDEYKALKPKFDEALKNFDDPGYSMFYRRIQYGLPKKPVCVYLICRGCESNRELQINGKGLWKHSETNKCTKIEIQDRYEKCKCEFSLLKGNRCPAKETDSKIERKKDMEAAKKIFKGKAKKGTV</sequence>
<dbReference type="EMBL" id="QTSX02002860">
    <property type="protein sequence ID" value="KAJ9074409.1"/>
    <property type="molecule type" value="Genomic_DNA"/>
</dbReference>
<comment type="caution">
    <text evidence="1">The sequence shown here is derived from an EMBL/GenBank/DDBJ whole genome shotgun (WGS) entry which is preliminary data.</text>
</comment>
<accession>A0ACC2TI66</accession>
<proteinExistence type="predicted"/>
<evidence type="ECO:0000313" key="1">
    <source>
        <dbReference type="EMBL" id="KAJ9074409.1"/>
    </source>
</evidence>
<dbReference type="Proteomes" id="UP001165960">
    <property type="component" value="Unassembled WGS sequence"/>
</dbReference>
<reference evidence="1" key="1">
    <citation type="submission" date="2022-04" db="EMBL/GenBank/DDBJ databases">
        <title>Genome of the entomopathogenic fungus Entomophthora muscae.</title>
        <authorList>
            <person name="Elya C."/>
            <person name="Lovett B.R."/>
            <person name="Lee E."/>
            <person name="Macias A.M."/>
            <person name="Hajek A.E."/>
            <person name="De Bivort B.L."/>
            <person name="Kasson M.T."/>
            <person name="De Fine Licht H.H."/>
            <person name="Stajich J.E."/>
        </authorList>
    </citation>
    <scope>NUCLEOTIDE SEQUENCE</scope>
    <source>
        <strain evidence="1">Berkeley</strain>
    </source>
</reference>